<keyword evidence="3" id="KW-1185">Reference proteome</keyword>
<proteinExistence type="predicted"/>
<gene>
    <name evidence="2" type="ORF">NDU88_006205</name>
</gene>
<feature type="region of interest" description="Disordered" evidence="1">
    <location>
        <begin position="1"/>
        <end position="64"/>
    </location>
</feature>
<protein>
    <submittedName>
        <fullName evidence="2">Uncharacterized protein</fullName>
    </submittedName>
</protein>
<comment type="caution">
    <text evidence="2">The sequence shown here is derived from an EMBL/GenBank/DDBJ whole genome shotgun (WGS) entry which is preliminary data.</text>
</comment>
<evidence type="ECO:0000313" key="3">
    <source>
        <dbReference type="Proteomes" id="UP001066276"/>
    </source>
</evidence>
<reference evidence="2" key="1">
    <citation type="journal article" date="2022" name="bioRxiv">
        <title>Sequencing and chromosome-scale assembly of the giantPleurodeles waltlgenome.</title>
        <authorList>
            <person name="Brown T."/>
            <person name="Elewa A."/>
            <person name="Iarovenko S."/>
            <person name="Subramanian E."/>
            <person name="Araus A.J."/>
            <person name="Petzold A."/>
            <person name="Susuki M."/>
            <person name="Suzuki K.-i.T."/>
            <person name="Hayashi T."/>
            <person name="Toyoda A."/>
            <person name="Oliveira C."/>
            <person name="Osipova E."/>
            <person name="Leigh N.D."/>
            <person name="Simon A."/>
            <person name="Yun M.H."/>
        </authorList>
    </citation>
    <scope>NUCLEOTIDE SEQUENCE</scope>
    <source>
        <strain evidence="2">20211129_DDA</strain>
        <tissue evidence="2">Liver</tissue>
    </source>
</reference>
<evidence type="ECO:0000313" key="2">
    <source>
        <dbReference type="EMBL" id="KAJ1118010.1"/>
    </source>
</evidence>
<evidence type="ECO:0000256" key="1">
    <source>
        <dbReference type="SAM" id="MobiDB-lite"/>
    </source>
</evidence>
<organism evidence="2 3">
    <name type="scientific">Pleurodeles waltl</name>
    <name type="common">Iberian ribbed newt</name>
    <dbReference type="NCBI Taxonomy" id="8319"/>
    <lineage>
        <taxon>Eukaryota</taxon>
        <taxon>Metazoa</taxon>
        <taxon>Chordata</taxon>
        <taxon>Craniata</taxon>
        <taxon>Vertebrata</taxon>
        <taxon>Euteleostomi</taxon>
        <taxon>Amphibia</taxon>
        <taxon>Batrachia</taxon>
        <taxon>Caudata</taxon>
        <taxon>Salamandroidea</taxon>
        <taxon>Salamandridae</taxon>
        <taxon>Pleurodelinae</taxon>
        <taxon>Pleurodeles</taxon>
    </lineage>
</organism>
<name>A0AAV7NYQ1_PLEWA</name>
<dbReference type="AlphaFoldDB" id="A0AAV7NYQ1"/>
<dbReference type="EMBL" id="JANPWB010000012">
    <property type="protein sequence ID" value="KAJ1118010.1"/>
    <property type="molecule type" value="Genomic_DNA"/>
</dbReference>
<feature type="compositionally biased region" description="Basic and acidic residues" evidence="1">
    <location>
        <begin position="20"/>
        <end position="64"/>
    </location>
</feature>
<sequence>MEEVGNVRQAKNRRRNRSQGTEEREDKQKRRRQETRAQRGELHLGHSETRQPRSELLPGDKEGRGCAGAGYVLGRTWPEQVWVVYWGIGRRGGENRA</sequence>
<accession>A0AAV7NYQ1</accession>
<dbReference type="Proteomes" id="UP001066276">
    <property type="component" value="Chromosome 8"/>
</dbReference>